<dbReference type="PIRSF" id="PIRSF011489">
    <property type="entry name" value="DUF479"/>
    <property type="match status" value="1"/>
</dbReference>
<evidence type="ECO:0000256" key="4">
    <source>
        <dbReference type="ARBA" id="ARBA00023160"/>
    </source>
</evidence>
<dbReference type="InterPro" id="IPR007431">
    <property type="entry name" value="ACP_PD"/>
</dbReference>
<dbReference type="Proteomes" id="UP001046350">
    <property type="component" value="Chromosome"/>
</dbReference>
<dbReference type="RefSeq" id="WP_217841954.1">
    <property type="nucleotide sequence ID" value="NZ_CP077076.1"/>
</dbReference>
<evidence type="ECO:0000256" key="2">
    <source>
        <dbReference type="ARBA" id="ARBA00022801"/>
    </source>
</evidence>
<gene>
    <name evidence="5" type="ORF">KSS94_05120</name>
</gene>
<keyword evidence="4" id="KW-0276">Fatty acid metabolism</keyword>
<protein>
    <submittedName>
        <fullName evidence="5">DUF479 domain-containing protein</fullName>
    </submittedName>
</protein>
<sequence length="204" mass="22811">MNYLAHLHLGGSAPQQLLGSLYGDFVKGSLEGRFAPELEAAIRLHRHIDSYTDSHPLVLAALARFPKERRRFAGIVLDVFFDHCLARHWTDYADQPLAQFTGAFYRVLLAEPELPGRLARIAPYMAADDWLGAYGDFATLEQVFNGIARRLSRPEGMAGVMGELERLYEPLLADFREFYPQLQGFAAQARSHRPAQGLSPAPSL</sequence>
<reference evidence="5" key="1">
    <citation type="journal article" date="2021" name="Microorganisms">
        <title>The Ever-Expanding Pseudomonas Genus: Description of 43 New Species and Partition of the Pseudomonas putida Group.</title>
        <authorList>
            <person name="Girard L."/>
            <person name="Lood C."/>
            <person name="Hofte M."/>
            <person name="Vandamme P."/>
            <person name="Rokni-Zadeh H."/>
            <person name="van Noort V."/>
            <person name="Lavigne R."/>
            <person name="De Mot R."/>
        </authorList>
    </citation>
    <scope>NUCLEOTIDE SEQUENCE</scope>
    <source>
        <strain evidence="5">COW40</strain>
    </source>
</reference>
<keyword evidence="1" id="KW-0444">Lipid biosynthesis</keyword>
<keyword evidence="4" id="KW-0275">Fatty acid biosynthesis</keyword>
<name>A0ABX8N9R3_9PSED</name>
<proteinExistence type="predicted"/>
<dbReference type="EMBL" id="CP077076">
    <property type="protein sequence ID" value="QXH52511.1"/>
    <property type="molecule type" value="Genomic_DNA"/>
</dbReference>
<evidence type="ECO:0000256" key="3">
    <source>
        <dbReference type="ARBA" id="ARBA00023098"/>
    </source>
</evidence>
<dbReference type="PANTHER" id="PTHR38764">
    <property type="entry name" value="ACYL CARRIER PROTEIN PHOSPHODIESTERASE"/>
    <property type="match status" value="1"/>
</dbReference>
<keyword evidence="6" id="KW-1185">Reference proteome</keyword>
<evidence type="ECO:0000256" key="1">
    <source>
        <dbReference type="ARBA" id="ARBA00022516"/>
    </source>
</evidence>
<organism evidence="5 6">
    <name type="scientific">Pseudomonas fakonensis</name>
    <dbReference type="NCBI Taxonomy" id="2842355"/>
    <lineage>
        <taxon>Bacteria</taxon>
        <taxon>Pseudomonadati</taxon>
        <taxon>Pseudomonadota</taxon>
        <taxon>Gammaproteobacteria</taxon>
        <taxon>Pseudomonadales</taxon>
        <taxon>Pseudomonadaceae</taxon>
        <taxon>Pseudomonas</taxon>
    </lineage>
</organism>
<keyword evidence="2" id="KW-0378">Hydrolase</keyword>
<dbReference type="Pfam" id="PF04336">
    <property type="entry name" value="ACP_PD"/>
    <property type="match status" value="1"/>
</dbReference>
<accession>A0ABX8N9R3</accession>
<evidence type="ECO:0000313" key="5">
    <source>
        <dbReference type="EMBL" id="QXH52511.1"/>
    </source>
</evidence>
<evidence type="ECO:0000313" key="6">
    <source>
        <dbReference type="Proteomes" id="UP001046350"/>
    </source>
</evidence>
<dbReference type="PANTHER" id="PTHR38764:SF1">
    <property type="entry name" value="ACYL CARRIER PROTEIN PHOSPHODIESTERASE"/>
    <property type="match status" value="1"/>
</dbReference>
<keyword evidence="3" id="KW-0443">Lipid metabolism</keyword>